<feature type="domain" description="HTH arsR-type" evidence="4">
    <location>
        <begin position="9"/>
        <end position="102"/>
    </location>
</feature>
<keyword evidence="2 5" id="KW-0238">DNA-binding</keyword>
<reference evidence="5 6" key="1">
    <citation type="journal article" date="2015" name="Stand. Genomic Sci.">
        <title>Genomic Encyclopedia of Bacterial and Archaeal Type Strains, Phase III: the genomes of soil and plant-associated and newly described type strains.</title>
        <authorList>
            <person name="Whitman W.B."/>
            <person name="Woyke T."/>
            <person name="Klenk H.P."/>
            <person name="Zhou Y."/>
            <person name="Lilburn T.G."/>
            <person name="Beck B.J."/>
            <person name="De Vos P."/>
            <person name="Vandamme P."/>
            <person name="Eisen J.A."/>
            <person name="Garrity G."/>
            <person name="Hugenholtz P."/>
            <person name="Kyrpides N.C."/>
        </authorList>
    </citation>
    <scope>NUCLEOTIDE SEQUENCE [LARGE SCALE GENOMIC DNA]</scope>
    <source>
        <strain evidence="5 6">CGMCC 1.2546</strain>
    </source>
</reference>
<dbReference type="NCBIfam" id="NF033788">
    <property type="entry name" value="HTH_metalloreg"/>
    <property type="match status" value="1"/>
</dbReference>
<sequence length="115" mass="13153">MRNIKLTELDEMAREASELLAAMANEKRLMILCHLLEGETSVNELAELVAMNQSALSQQLAKLRALKLVDTRRDAQQVYYRLASVEVERILQTLYGIYCDPQTKTARIRSQQART</sequence>
<evidence type="ECO:0000259" key="4">
    <source>
        <dbReference type="PROSITE" id="PS50987"/>
    </source>
</evidence>
<name>A0A562PC08_9HYPH</name>
<accession>A0A562PC08</accession>
<evidence type="ECO:0000313" key="5">
    <source>
        <dbReference type="EMBL" id="TWI41873.1"/>
    </source>
</evidence>
<protein>
    <submittedName>
        <fullName evidence="5">DNA-binding transcriptional ArsR family regulator</fullName>
    </submittedName>
</protein>
<dbReference type="OrthoDB" id="194599at2"/>
<dbReference type="PRINTS" id="PR00778">
    <property type="entry name" value="HTHARSR"/>
</dbReference>
<dbReference type="AlphaFoldDB" id="A0A562PC08"/>
<evidence type="ECO:0000256" key="1">
    <source>
        <dbReference type="ARBA" id="ARBA00023015"/>
    </source>
</evidence>
<gene>
    <name evidence="5" type="ORF">IQ26_00797</name>
</gene>
<dbReference type="SMART" id="SM00418">
    <property type="entry name" value="HTH_ARSR"/>
    <property type="match status" value="1"/>
</dbReference>
<dbReference type="Pfam" id="PF01022">
    <property type="entry name" value="HTH_5"/>
    <property type="match status" value="1"/>
</dbReference>
<dbReference type="Gene3D" id="1.10.10.10">
    <property type="entry name" value="Winged helix-like DNA-binding domain superfamily/Winged helix DNA-binding domain"/>
    <property type="match status" value="1"/>
</dbReference>
<dbReference type="EMBL" id="VLKT01000004">
    <property type="protein sequence ID" value="TWI41873.1"/>
    <property type="molecule type" value="Genomic_DNA"/>
</dbReference>
<dbReference type="PANTHER" id="PTHR43132:SF2">
    <property type="entry name" value="ARSENICAL RESISTANCE OPERON REPRESSOR ARSR-RELATED"/>
    <property type="match status" value="1"/>
</dbReference>
<dbReference type="GO" id="GO:0003677">
    <property type="term" value="F:DNA binding"/>
    <property type="evidence" value="ECO:0007669"/>
    <property type="project" value="UniProtKB-KW"/>
</dbReference>
<evidence type="ECO:0000256" key="2">
    <source>
        <dbReference type="ARBA" id="ARBA00023125"/>
    </source>
</evidence>
<dbReference type="GO" id="GO:0003700">
    <property type="term" value="F:DNA-binding transcription factor activity"/>
    <property type="evidence" value="ECO:0007669"/>
    <property type="project" value="InterPro"/>
</dbReference>
<organism evidence="5 6">
    <name type="scientific">Mesorhizobium tianshanense</name>
    <dbReference type="NCBI Taxonomy" id="39844"/>
    <lineage>
        <taxon>Bacteria</taxon>
        <taxon>Pseudomonadati</taxon>
        <taxon>Pseudomonadota</taxon>
        <taxon>Alphaproteobacteria</taxon>
        <taxon>Hyphomicrobiales</taxon>
        <taxon>Phyllobacteriaceae</taxon>
        <taxon>Mesorhizobium</taxon>
    </lineage>
</organism>
<dbReference type="PANTHER" id="PTHR43132">
    <property type="entry name" value="ARSENICAL RESISTANCE OPERON REPRESSOR ARSR-RELATED"/>
    <property type="match status" value="1"/>
</dbReference>
<comment type="caution">
    <text evidence="5">The sequence shown here is derived from an EMBL/GenBank/DDBJ whole genome shotgun (WGS) entry which is preliminary data.</text>
</comment>
<dbReference type="InterPro" id="IPR001845">
    <property type="entry name" value="HTH_ArsR_DNA-bd_dom"/>
</dbReference>
<dbReference type="InterPro" id="IPR011991">
    <property type="entry name" value="ArsR-like_HTH"/>
</dbReference>
<keyword evidence="3" id="KW-0804">Transcription</keyword>
<evidence type="ECO:0000256" key="3">
    <source>
        <dbReference type="ARBA" id="ARBA00023163"/>
    </source>
</evidence>
<dbReference type="Proteomes" id="UP000317122">
    <property type="component" value="Unassembled WGS sequence"/>
</dbReference>
<proteinExistence type="predicted"/>
<evidence type="ECO:0000313" key="6">
    <source>
        <dbReference type="Proteomes" id="UP000317122"/>
    </source>
</evidence>
<dbReference type="PROSITE" id="PS50987">
    <property type="entry name" value="HTH_ARSR_2"/>
    <property type="match status" value="1"/>
</dbReference>
<dbReference type="InterPro" id="IPR051011">
    <property type="entry name" value="Metal_resp_trans_reg"/>
</dbReference>
<dbReference type="CDD" id="cd00090">
    <property type="entry name" value="HTH_ARSR"/>
    <property type="match status" value="1"/>
</dbReference>
<keyword evidence="1" id="KW-0805">Transcription regulation</keyword>
<dbReference type="SUPFAM" id="SSF46785">
    <property type="entry name" value="Winged helix' DNA-binding domain"/>
    <property type="match status" value="1"/>
</dbReference>
<dbReference type="RefSeq" id="WP_145713856.1">
    <property type="nucleotide sequence ID" value="NZ_BSPF01000003.1"/>
</dbReference>
<keyword evidence="6" id="KW-1185">Reference proteome</keyword>
<dbReference type="InterPro" id="IPR036390">
    <property type="entry name" value="WH_DNA-bd_sf"/>
</dbReference>
<dbReference type="InterPro" id="IPR036388">
    <property type="entry name" value="WH-like_DNA-bd_sf"/>
</dbReference>